<dbReference type="Proteomes" id="UP000234681">
    <property type="component" value="Chromosome 13"/>
</dbReference>
<proteinExistence type="predicted"/>
<evidence type="ECO:0000313" key="1">
    <source>
        <dbReference type="EMBL" id="EDL94910.1"/>
    </source>
</evidence>
<protein>
    <submittedName>
        <fullName evidence="1">RCG20240, isoform CRA_b</fullName>
    </submittedName>
</protein>
<evidence type="ECO:0000313" key="2">
    <source>
        <dbReference type="Proteomes" id="UP000234681"/>
    </source>
</evidence>
<sequence length="109" mass="12734">MRTKQQDQLLCRLRFTLFCQVPKLYPHQVIVKMYYLVRHVKKKKKKNKAKKLEHLKSNFIFLPSVQNVCFWDLVMLSVLEAGQGTLCCHSLSKPTSAGWRDAPRVVCTL</sequence>
<organism evidence="1 2">
    <name type="scientific">Rattus norvegicus</name>
    <name type="common">Rat</name>
    <dbReference type="NCBI Taxonomy" id="10116"/>
    <lineage>
        <taxon>Eukaryota</taxon>
        <taxon>Metazoa</taxon>
        <taxon>Chordata</taxon>
        <taxon>Craniata</taxon>
        <taxon>Vertebrata</taxon>
        <taxon>Euteleostomi</taxon>
        <taxon>Mammalia</taxon>
        <taxon>Eutheria</taxon>
        <taxon>Euarchontoglires</taxon>
        <taxon>Glires</taxon>
        <taxon>Rodentia</taxon>
        <taxon>Myomorpha</taxon>
        <taxon>Muroidea</taxon>
        <taxon>Muridae</taxon>
        <taxon>Murinae</taxon>
        <taxon>Rattus</taxon>
    </lineage>
</organism>
<gene>
    <name evidence="1" type="ORF">rCG_20240</name>
</gene>
<accession>A6JGQ4</accession>
<name>A6JGQ4_RAT</name>
<reference evidence="2" key="1">
    <citation type="submission" date="2005-09" db="EMBL/GenBank/DDBJ databases">
        <authorList>
            <person name="Mural R.J."/>
            <person name="Li P.W."/>
            <person name="Adams M.D."/>
            <person name="Amanatides P.G."/>
            <person name="Baden-Tillson H."/>
            <person name="Barnstead M."/>
            <person name="Chin S.H."/>
            <person name="Dew I."/>
            <person name="Evans C.A."/>
            <person name="Ferriera S."/>
            <person name="Flanigan M."/>
            <person name="Fosler C."/>
            <person name="Glodek A."/>
            <person name="Gu Z."/>
            <person name="Holt R.A."/>
            <person name="Jennings D."/>
            <person name="Kraft C.L."/>
            <person name="Lu F."/>
            <person name="Nguyen T."/>
            <person name="Nusskern D.R."/>
            <person name="Pfannkoch C.M."/>
            <person name="Sitter C."/>
            <person name="Sutton G.G."/>
            <person name="Venter J.C."/>
            <person name="Wang Z."/>
            <person name="Woodage T."/>
            <person name="Zheng X.H."/>
            <person name="Zhong F."/>
        </authorList>
    </citation>
    <scope>NUCLEOTIDE SEQUENCE [LARGE SCALE GENOMIC DNA]</scope>
    <source>
        <strain>BN</strain>
        <strain evidence="2">Sprague-Dawley</strain>
    </source>
</reference>
<dbReference type="AlphaFoldDB" id="A6JGQ4"/>
<dbReference type="EMBL" id="CH473985">
    <property type="protein sequence ID" value="EDL94910.1"/>
    <property type="molecule type" value="Genomic_DNA"/>
</dbReference>